<protein>
    <submittedName>
        <fullName evidence="2">Uncharacterized protein</fullName>
    </submittedName>
</protein>
<name>A0A165CUG2_9BASI</name>
<proteinExistence type="predicted"/>
<gene>
    <name evidence="2" type="ORF">CALCODRAFT_503530</name>
</gene>
<reference evidence="2 3" key="1">
    <citation type="journal article" date="2016" name="Mol. Biol. Evol.">
        <title>Comparative Genomics of Early-Diverging Mushroom-Forming Fungi Provides Insights into the Origins of Lignocellulose Decay Capabilities.</title>
        <authorList>
            <person name="Nagy L.G."/>
            <person name="Riley R."/>
            <person name="Tritt A."/>
            <person name="Adam C."/>
            <person name="Daum C."/>
            <person name="Floudas D."/>
            <person name="Sun H."/>
            <person name="Yadav J.S."/>
            <person name="Pangilinan J."/>
            <person name="Larsson K.H."/>
            <person name="Matsuura K."/>
            <person name="Barry K."/>
            <person name="Labutti K."/>
            <person name="Kuo R."/>
            <person name="Ohm R.A."/>
            <person name="Bhattacharya S.S."/>
            <person name="Shirouzu T."/>
            <person name="Yoshinaga Y."/>
            <person name="Martin F.M."/>
            <person name="Grigoriev I.V."/>
            <person name="Hibbett D.S."/>
        </authorList>
    </citation>
    <scope>NUCLEOTIDE SEQUENCE [LARGE SCALE GENOMIC DNA]</scope>
    <source>
        <strain evidence="2 3">HHB12733</strain>
    </source>
</reference>
<feature type="transmembrane region" description="Helical" evidence="1">
    <location>
        <begin position="21"/>
        <end position="42"/>
    </location>
</feature>
<feature type="transmembrane region" description="Helical" evidence="1">
    <location>
        <begin position="93"/>
        <end position="111"/>
    </location>
</feature>
<accession>A0A165CUG2</accession>
<dbReference type="EMBL" id="KV424108">
    <property type="protein sequence ID" value="KZT51416.1"/>
    <property type="molecule type" value="Genomic_DNA"/>
</dbReference>
<evidence type="ECO:0000313" key="2">
    <source>
        <dbReference type="EMBL" id="KZT51416.1"/>
    </source>
</evidence>
<evidence type="ECO:0000313" key="3">
    <source>
        <dbReference type="Proteomes" id="UP000076842"/>
    </source>
</evidence>
<dbReference type="Proteomes" id="UP000076842">
    <property type="component" value="Unassembled WGS sequence"/>
</dbReference>
<evidence type="ECO:0000256" key="1">
    <source>
        <dbReference type="SAM" id="Phobius"/>
    </source>
</evidence>
<keyword evidence="1" id="KW-1133">Transmembrane helix</keyword>
<feature type="transmembrane region" description="Helical" evidence="1">
    <location>
        <begin position="54"/>
        <end position="72"/>
    </location>
</feature>
<keyword evidence="3" id="KW-1185">Reference proteome</keyword>
<dbReference type="InParanoid" id="A0A165CUG2"/>
<sequence>MTVLRRFGLRPWAELTWRWQVAVVLIVTGPMTVLGVLWVLVHTWGCELKDWMDWMSLFVLMDIISVLGHASLHHGNAISSYALWRERKGRMDVAVVAYLLGGQWLAAAFLGPVCQDGIPSAIRSWLQTHFPSAATQLGTSDYLSRRALVSSVAVFWICMMPLELLAAPVLRRWARYRRRNPPSTWLCISVLNEYVSTPIRSAWSRFTYRNGQGSGATGVREDELRIRMWWRS</sequence>
<feature type="transmembrane region" description="Helical" evidence="1">
    <location>
        <begin position="147"/>
        <end position="170"/>
    </location>
</feature>
<keyword evidence="1" id="KW-0812">Transmembrane</keyword>
<keyword evidence="1" id="KW-0472">Membrane</keyword>
<organism evidence="2 3">
    <name type="scientific">Calocera cornea HHB12733</name>
    <dbReference type="NCBI Taxonomy" id="1353952"/>
    <lineage>
        <taxon>Eukaryota</taxon>
        <taxon>Fungi</taxon>
        <taxon>Dikarya</taxon>
        <taxon>Basidiomycota</taxon>
        <taxon>Agaricomycotina</taxon>
        <taxon>Dacrymycetes</taxon>
        <taxon>Dacrymycetales</taxon>
        <taxon>Dacrymycetaceae</taxon>
        <taxon>Calocera</taxon>
    </lineage>
</organism>
<dbReference type="AlphaFoldDB" id="A0A165CUG2"/>